<comment type="caution">
    <text evidence="2">The sequence shown here is derived from an EMBL/GenBank/DDBJ whole genome shotgun (WGS) entry which is preliminary data.</text>
</comment>
<feature type="region of interest" description="Disordered" evidence="1">
    <location>
        <begin position="29"/>
        <end position="54"/>
    </location>
</feature>
<feature type="non-terminal residue" evidence="2">
    <location>
        <position position="54"/>
    </location>
</feature>
<reference evidence="2 3" key="1">
    <citation type="submission" date="2020-01" db="EMBL/GenBank/DDBJ databases">
        <title>Insect and environment-associated Actinomycetes.</title>
        <authorList>
            <person name="Currrie C."/>
            <person name="Chevrette M."/>
            <person name="Carlson C."/>
            <person name="Stubbendieck R."/>
            <person name="Wendt-Pienkowski E."/>
        </authorList>
    </citation>
    <scope>NUCLEOTIDE SEQUENCE [LARGE SCALE GENOMIC DNA]</scope>
    <source>
        <strain evidence="2 3">SID10258</strain>
    </source>
</reference>
<evidence type="ECO:0000256" key="1">
    <source>
        <dbReference type="SAM" id="MobiDB-lite"/>
    </source>
</evidence>
<dbReference type="EMBL" id="JAAGLI010000287">
    <property type="protein sequence ID" value="NEA23165.1"/>
    <property type="molecule type" value="Genomic_DNA"/>
</dbReference>
<name>A0A6L9QD01_9ACTN</name>
<evidence type="ECO:0000313" key="3">
    <source>
        <dbReference type="Proteomes" id="UP000475532"/>
    </source>
</evidence>
<dbReference type="AlphaFoldDB" id="A0A6L9QD01"/>
<accession>A0A6L9QD01</accession>
<gene>
    <name evidence="2" type="ORF">G3I70_11765</name>
</gene>
<sequence length="54" mass="5403">MTSPAGPPGESAPPAGPERAGILLSALGRRGRERFTGTLRLDGSPGGTVAMRDG</sequence>
<organism evidence="2 3">
    <name type="scientific">Actinomadura bangladeshensis</name>
    <dbReference type="NCBI Taxonomy" id="453573"/>
    <lineage>
        <taxon>Bacteria</taxon>
        <taxon>Bacillati</taxon>
        <taxon>Actinomycetota</taxon>
        <taxon>Actinomycetes</taxon>
        <taxon>Streptosporangiales</taxon>
        <taxon>Thermomonosporaceae</taxon>
        <taxon>Actinomadura</taxon>
    </lineage>
</organism>
<protein>
    <submittedName>
        <fullName evidence="2">Uncharacterized protein</fullName>
    </submittedName>
</protein>
<evidence type="ECO:0000313" key="2">
    <source>
        <dbReference type="EMBL" id="NEA23165.1"/>
    </source>
</evidence>
<proteinExistence type="predicted"/>
<dbReference type="Proteomes" id="UP000475532">
    <property type="component" value="Unassembled WGS sequence"/>
</dbReference>